<dbReference type="VEuPathDB" id="AmoebaDB:EHI5A_092260"/>
<evidence type="ECO:0000313" key="2">
    <source>
        <dbReference type="EMBL" id="GAT95101.1"/>
    </source>
</evidence>
<accession>A0A175JN09</accession>
<dbReference type="VEuPathDB" id="AmoebaDB:KM1_159930"/>
<organism evidence="2 3">
    <name type="scientific">Entamoeba histolytica</name>
    <dbReference type="NCBI Taxonomy" id="5759"/>
    <lineage>
        <taxon>Eukaryota</taxon>
        <taxon>Amoebozoa</taxon>
        <taxon>Evosea</taxon>
        <taxon>Archamoebae</taxon>
        <taxon>Mastigamoebida</taxon>
        <taxon>Entamoebidae</taxon>
        <taxon>Entamoeba</taxon>
    </lineage>
</organism>
<dbReference type="VEuPathDB" id="AmoebaDB:EHI7A_090480"/>
<proteinExistence type="predicted"/>
<protein>
    <submittedName>
        <fullName evidence="2">Coiled-coil protein</fullName>
    </submittedName>
</protein>
<sequence length="264" mass="31322">MSRNQGTRTSIQPLSYLPQLPILVKISCSTLCHLNKWGEEDIERLKKELSVMLESVITMKENLRVQYDSCLKGYKPHHHENHTRQRPPVQQQNTVSAPEPILCIPNEPAREYWENVVYPYIKYPTKEDVVLLEPMEEEGEDINNCPLGRRDQVIEYSAREKLLDGLIETDTERFRNDMEEESVVRGRLESCGIILQKEMNGINIHTRRDDEISCELRRLNAQLIEKRRFINECRKRMREYYKKVEGKQVEFDKLQKEEKSYKCH</sequence>
<feature type="region of interest" description="Disordered" evidence="1">
    <location>
        <begin position="76"/>
        <end position="96"/>
    </location>
</feature>
<reference evidence="2 3" key="1">
    <citation type="submission" date="2016-05" db="EMBL/GenBank/DDBJ databases">
        <title>First whole genome sequencing of Entamoeba histolytica HM1:IMSS-clone-6.</title>
        <authorList>
            <person name="Mukherjee Avik.K."/>
            <person name="Izumyama S."/>
            <person name="Nakada-Tsukui K."/>
            <person name="Nozaki T."/>
        </authorList>
    </citation>
    <scope>NUCLEOTIDE SEQUENCE [LARGE SCALE GENOMIC DNA]</scope>
    <source>
        <strain evidence="2 3">HM1:IMSS clone 6</strain>
    </source>
</reference>
<name>A0A175JN09_ENTHI</name>
<evidence type="ECO:0000313" key="3">
    <source>
        <dbReference type="Proteomes" id="UP000078387"/>
    </source>
</evidence>
<dbReference type="AlphaFoldDB" id="A0A175JN09"/>
<dbReference type="Proteomes" id="UP000078387">
    <property type="component" value="Unassembled WGS sequence"/>
</dbReference>
<comment type="caution">
    <text evidence="2">The sequence shown here is derived from an EMBL/GenBank/DDBJ whole genome shotgun (WGS) entry which is preliminary data.</text>
</comment>
<dbReference type="EMBL" id="BDEQ01000001">
    <property type="protein sequence ID" value="GAT95101.1"/>
    <property type="molecule type" value="Genomic_DNA"/>
</dbReference>
<feature type="compositionally biased region" description="Basic residues" evidence="1">
    <location>
        <begin position="76"/>
        <end position="85"/>
    </location>
</feature>
<gene>
    <name evidence="2" type="ORF">CL6EHI_c00105</name>
</gene>
<evidence type="ECO:0000256" key="1">
    <source>
        <dbReference type="SAM" id="MobiDB-lite"/>
    </source>
</evidence>